<sequence>MRAVVQRVARGAVHIGGQMHACIGAGLVVLVGVGRDDTPEDAAYLAEKIAHLRIFEDREGKLNRSVLDVGGAVLVVSQFTLYGDCRRGRRPSFTSAAPPETAEPLYRRFIAELNARGVVTAEGQFQARMLVEIANDGPVTLIIESERRR</sequence>
<evidence type="ECO:0000256" key="1">
    <source>
        <dbReference type="ARBA" id="ARBA00009673"/>
    </source>
</evidence>
<comment type="domain">
    <text evidence="2">A Gly-cisPro motif from one monomer fits into the active site of the other monomer to allow specific chiral rejection of L-amino acids.</text>
</comment>
<keyword evidence="2 3" id="KW-0378">Hydrolase</keyword>
<dbReference type="Gene3D" id="3.50.80.10">
    <property type="entry name" value="D-tyrosyl-tRNA(Tyr) deacylase"/>
    <property type="match status" value="1"/>
</dbReference>
<dbReference type="HAMAP" id="MF_00518">
    <property type="entry name" value="Deacylase_Dtd"/>
    <property type="match status" value="1"/>
</dbReference>
<comment type="caution">
    <text evidence="3">The sequence shown here is derived from an EMBL/GenBank/DDBJ whole genome shotgun (WGS) entry which is preliminary data.</text>
</comment>
<dbReference type="EC" id="3.1.1.-" evidence="2"/>
<evidence type="ECO:0000256" key="2">
    <source>
        <dbReference type="HAMAP-Rule" id="MF_00518"/>
    </source>
</evidence>
<comment type="function">
    <text evidence="2">An aminoacyl-tRNA editing enzyme that deacylates mischarged D-aminoacyl-tRNAs. Also deacylates mischarged glycyl-tRNA(Ala), protecting cells against glycine mischarging by AlaRS. Acts via tRNA-based rather than protein-based catalysis; rejects L-amino acids rather than detecting D-amino acids in the active site. By recycling D-aminoacyl-tRNA to D-amino acids and free tRNA molecules, this enzyme counteracts the toxicity associated with the formation of D-aminoacyl-tRNA entities in vivo and helps enforce protein L-homochirality.</text>
</comment>
<protein>
    <recommendedName>
        <fullName evidence="2">D-aminoacyl-tRNA deacylase</fullName>
        <shortName evidence="2">DTD</shortName>
        <ecNumber evidence="2">3.1.1.96</ecNumber>
    </recommendedName>
    <alternativeName>
        <fullName evidence="2">Gly-tRNA(Ala) deacylase</fullName>
        <ecNumber evidence="2">3.1.1.-</ecNumber>
    </alternativeName>
</protein>
<dbReference type="FunFam" id="3.50.80.10:FF:000001">
    <property type="entry name" value="D-aminoacyl-tRNA deacylase"/>
    <property type="match status" value="1"/>
</dbReference>
<dbReference type="GO" id="GO:0005737">
    <property type="term" value="C:cytoplasm"/>
    <property type="evidence" value="ECO:0007669"/>
    <property type="project" value="UniProtKB-SubCell"/>
</dbReference>
<dbReference type="PANTHER" id="PTHR10472">
    <property type="entry name" value="D-TYROSYL-TRNA TYR DEACYLASE"/>
    <property type="match status" value="1"/>
</dbReference>
<dbReference type="GO" id="GO:0019478">
    <property type="term" value="P:D-amino acid catabolic process"/>
    <property type="evidence" value="ECO:0007669"/>
    <property type="project" value="UniProtKB-UniRule"/>
</dbReference>
<dbReference type="InterPro" id="IPR023509">
    <property type="entry name" value="DTD-like_sf"/>
</dbReference>
<dbReference type="GO" id="GO:0000049">
    <property type="term" value="F:tRNA binding"/>
    <property type="evidence" value="ECO:0007669"/>
    <property type="project" value="UniProtKB-UniRule"/>
</dbReference>
<dbReference type="EMBL" id="DSMU01000056">
    <property type="protein sequence ID" value="HEL65229.1"/>
    <property type="molecule type" value="Genomic_DNA"/>
</dbReference>
<gene>
    <name evidence="2" type="primary">dtd</name>
    <name evidence="3" type="ORF">ENQ34_00905</name>
</gene>
<dbReference type="Pfam" id="PF02580">
    <property type="entry name" value="Tyr_Deacylase"/>
    <property type="match status" value="1"/>
</dbReference>
<dbReference type="InterPro" id="IPR003732">
    <property type="entry name" value="Daa-tRNA_deacyls_DTD"/>
</dbReference>
<keyword evidence="2" id="KW-0963">Cytoplasm</keyword>
<dbReference type="GO" id="GO:0051500">
    <property type="term" value="F:D-tyrosyl-tRNA(Tyr) deacylase activity"/>
    <property type="evidence" value="ECO:0007669"/>
    <property type="project" value="TreeGrafter"/>
</dbReference>
<feature type="short sequence motif" description="Gly-cisPro motif, important for rejection of L-amino acids" evidence="2">
    <location>
        <begin position="137"/>
        <end position="138"/>
    </location>
</feature>
<name>A0A7C2E1V5_9THEO</name>
<comment type="catalytic activity">
    <reaction evidence="2">
        <text>glycyl-tRNA(Ala) + H2O = tRNA(Ala) + glycine + H(+)</text>
        <dbReference type="Rhea" id="RHEA:53744"/>
        <dbReference type="Rhea" id="RHEA-COMP:9657"/>
        <dbReference type="Rhea" id="RHEA-COMP:13640"/>
        <dbReference type="ChEBI" id="CHEBI:15377"/>
        <dbReference type="ChEBI" id="CHEBI:15378"/>
        <dbReference type="ChEBI" id="CHEBI:57305"/>
        <dbReference type="ChEBI" id="CHEBI:78442"/>
        <dbReference type="ChEBI" id="CHEBI:78522"/>
    </reaction>
</comment>
<dbReference type="CDD" id="cd00563">
    <property type="entry name" value="Dtyr_deacylase"/>
    <property type="match status" value="1"/>
</dbReference>
<proteinExistence type="inferred from homology"/>
<dbReference type="GO" id="GO:0106026">
    <property type="term" value="F:Gly-tRNA(Ala) deacylase activity"/>
    <property type="evidence" value="ECO:0007669"/>
    <property type="project" value="UniProtKB-UniRule"/>
</dbReference>
<dbReference type="GO" id="GO:0043908">
    <property type="term" value="F:Ser(Gly)-tRNA(Ala) hydrolase activity"/>
    <property type="evidence" value="ECO:0007669"/>
    <property type="project" value="UniProtKB-UniRule"/>
</dbReference>
<keyword evidence="2" id="KW-0820">tRNA-binding</keyword>
<dbReference type="PANTHER" id="PTHR10472:SF5">
    <property type="entry name" value="D-AMINOACYL-TRNA DEACYLASE 1"/>
    <property type="match status" value="1"/>
</dbReference>
<accession>A0A7C2E1V5</accession>
<dbReference type="SUPFAM" id="SSF69500">
    <property type="entry name" value="DTD-like"/>
    <property type="match status" value="1"/>
</dbReference>
<dbReference type="NCBIfam" id="TIGR00256">
    <property type="entry name" value="D-aminoacyl-tRNA deacylase"/>
    <property type="match status" value="1"/>
</dbReference>
<comment type="subunit">
    <text evidence="2">Homodimer.</text>
</comment>
<comment type="subcellular location">
    <subcellularLocation>
        <location evidence="2">Cytoplasm</location>
    </subcellularLocation>
</comment>
<comment type="catalytic activity">
    <reaction evidence="2">
        <text>a D-aminoacyl-tRNA + H2O = a tRNA + a D-alpha-amino acid + H(+)</text>
        <dbReference type="Rhea" id="RHEA:13953"/>
        <dbReference type="Rhea" id="RHEA-COMP:10123"/>
        <dbReference type="Rhea" id="RHEA-COMP:10124"/>
        <dbReference type="ChEBI" id="CHEBI:15377"/>
        <dbReference type="ChEBI" id="CHEBI:15378"/>
        <dbReference type="ChEBI" id="CHEBI:59871"/>
        <dbReference type="ChEBI" id="CHEBI:78442"/>
        <dbReference type="ChEBI" id="CHEBI:79333"/>
        <dbReference type="EC" id="3.1.1.96"/>
    </reaction>
</comment>
<keyword evidence="2" id="KW-0694">RNA-binding</keyword>
<reference evidence="3" key="1">
    <citation type="journal article" date="2020" name="mSystems">
        <title>Genome- and Community-Level Interaction Insights into Carbon Utilization and Element Cycling Functions of Hydrothermarchaeota in Hydrothermal Sediment.</title>
        <authorList>
            <person name="Zhou Z."/>
            <person name="Liu Y."/>
            <person name="Xu W."/>
            <person name="Pan J."/>
            <person name="Luo Z.H."/>
            <person name="Li M."/>
        </authorList>
    </citation>
    <scope>NUCLEOTIDE SEQUENCE [LARGE SCALE GENOMIC DNA]</scope>
    <source>
        <strain evidence="3">SpSt-300</strain>
    </source>
</reference>
<comment type="similarity">
    <text evidence="1 2">Belongs to the DTD family.</text>
</comment>
<dbReference type="AlphaFoldDB" id="A0A7C2E1V5"/>
<evidence type="ECO:0000313" key="3">
    <source>
        <dbReference type="EMBL" id="HEL65229.1"/>
    </source>
</evidence>
<dbReference type="EC" id="3.1.1.96" evidence="2"/>
<organism evidence="3">
    <name type="scientific">Ammonifex degensii</name>
    <dbReference type="NCBI Taxonomy" id="42838"/>
    <lineage>
        <taxon>Bacteria</taxon>
        <taxon>Bacillati</taxon>
        <taxon>Bacillota</taxon>
        <taxon>Clostridia</taxon>
        <taxon>Thermoanaerobacterales</taxon>
        <taxon>Thermoanaerobacteraceae</taxon>
        <taxon>Ammonifex</taxon>
    </lineage>
</organism>